<dbReference type="PROSITE" id="PS50042">
    <property type="entry name" value="CNMP_BINDING_3"/>
    <property type="match status" value="4"/>
</dbReference>
<dbReference type="SMART" id="SM00100">
    <property type="entry name" value="cNMP"/>
    <property type="match status" value="1"/>
</dbReference>
<feature type="compositionally biased region" description="Polar residues" evidence="2">
    <location>
        <begin position="236"/>
        <end position="249"/>
    </location>
</feature>
<feature type="compositionally biased region" description="Low complexity" evidence="2">
    <location>
        <begin position="1067"/>
        <end position="1082"/>
    </location>
</feature>
<dbReference type="Proteomes" id="UP001230268">
    <property type="component" value="Unassembled WGS sequence"/>
</dbReference>
<feature type="domain" description="Cyclic nucleotide-binding" evidence="3">
    <location>
        <begin position="1547"/>
        <end position="1660"/>
    </location>
</feature>
<dbReference type="Pfam" id="PF00027">
    <property type="entry name" value="cNMP_binding"/>
    <property type="match status" value="1"/>
</dbReference>
<dbReference type="InterPro" id="IPR018490">
    <property type="entry name" value="cNMP-bd_dom_sf"/>
</dbReference>
<feature type="compositionally biased region" description="Polar residues" evidence="2">
    <location>
        <begin position="1036"/>
        <end position="1051"/>
    </location>
</feature>
<protein>
    <submittedName>
        <fullName evidence="4">cAMP-dependent protein kinase regulatory chain domain containing protein</fullName>
    </submittedName>
</protein>
<feature type="region of interest" description="Disordered" evidence="2">
    <location>
        <begin position="1030"/>
        <end position="1244"/>
    </location>
</feature>
<keyword evidence="5" id="KW-1185">Reference proteome</keyword>
<feature type="compositionally biased region" description="Basic and acidic residues" evidence="2">
    <location>
        <begin position="1226"/>
        <end position="1239"/>
    </location>
</feature>
<feature type="coiled-coil region" evidence="1">
    <location>
        <begin position="189"/>
        <end position="216"/>
    </location>
</feature>
<dbReference type="SUPFAM" id="SSF51206">
    <property type="entry name" value="cAMP-binding domain-like"/>
    <property type="match status" value="4"/>
</dbReference>
<gene>
    <name evidence="4" type="ORF">BgAZ_205400</name>
</gene>
<feature type="compositionally biased region" description="Polar residues" evidence="2">
    <location>
        <begin position="486"/>
        <end position="504"/>
    </location>
</feature>
<feature type="domain" description="Cyclic nucleotide-binding" evidence="3">
    <location>
        <begin position="738"/>
        <end position="838"/>
    </location>
</feature>
<organism evidence="4 5">
    <name type="scientific">Babesia gibsoni</name>
    <dbReference type="NCBI Taxonomy" id="33632"/>
    <lineage>
        <taxon>Eukaryota</taxon>
        <taxon>Sar</taxon>
        <taxon>Alveolata</taxon>
        <taxon>Apicomplexa</taxon>
        <taxon>Aconoidasida</taxon>
        <taxon>Piroplasmida</taxon>
        <taxon>Babesiidae</taxon>
        <taxon>Babesia</taxon>
    </lineage>
</organism>
<keyword evidence="1" id="KW-0175">Coiled coil</keyword>
<feature type="compositionally biased region" description="Low complexity" evidence="2">
    <location>
        <begin position="1273"/>
        <end position="1287"/>
    </location>
</feature>
<dbReference type="Gene3D" id="2.60.120.10">
    <property type="entry name" value="Jelly Rolls"/>
    <property type="match status" value="4"/>
</dbReference>
<dbReference type="PANTHER" id="PTHR11635">
    <property type="entry name" value="CAMP-DEPENDENT PROTEIN KINASE REGULATORY CHAIN"/>
    <property type="match status" value="1"/>
</dbReference>
<feature type="coiled-coil region" evidence="1">
    <location>
        <begin position="29"/>
        <end position="63"/>
    </location>
</feature>
<feature type="compositionally biased region" description="Low complexity" evidence="2">
    <location>
        <begin position="1117"/>
        <end position="1129"/>
    </location>
</feature>
<dbReference type="InterPro" id="IPR014710">
    <property type="entry name" value="RmlC-like_jellyroll"/>
</dbReference>
<dbReference type="CDD" id="cd00038">
    <property type="entry name" value="CAP_ED"/>
    <property type="match status" value="1"/>
</dbReference>
<feature type="domain" description="Cyclic nucleotide-binding" evidence="3">
    <location>
        <begin position="1674"/>
        <end position="1721"/>
    </location>
</feature>
<reference evidence="4" key="1">
    <citation type="submission" date="2023-08" db="EMBL/GenBank/DDBJ databases">
        <title>Draft sequence of the Babesia gibsoni genome.</title>
        <authorList>
            <person name="Yamagishi J.Y."/>
            <person name="Xuan X.X."/>
        </authorList>
    </citation>
    <scope>NUCLEOTIDE SEQUENCE</scope>
    <source>
        <strain evidence="4">Azabu</strain>
    </source>
</reference>
<feature type="region of interest" description="Disordered" evidence="2">
    <location>
        <begin position="332"/>
        <end position="377"/>
    </location>
</feature>
<feature type="region of interest" description="Disordered" evidence="2">
    <location>
        <begin position="236"/>
        <end position="255"/>
    </location>
</feature>
<dbReference type="GO" id="GO:0005829">
    <property type="term" value="C:cytosol"/>
    <property type="evidence" value="ECO:0007669"/>
    <property type="project" value="TreeGrafter"/>
</dbReference>
<name>A0AAD8LMN0_BABGI</name>
<evidence type="ECO:0000313" key="4">
    <source>
        <dbReference type="EMBL" id="KAK1443664.1"/>
    </source>
</evidence>
<feature type="compositionally biased region" description="Polar residues" evidence="2">
    <location>
        <begin position="657"/>
        <end position="686"/>
    </location>
</feature>
<dbReference type="InterPro" id="IPR050503">
    <property type="entry name" value="cAMP-dep_PK_reg_su-like"/>
</dbReference>
<sequence>MTTANKCSCLAELAQLHTTVREELHPCKEEIYETRISQLQGEINKLQLKNDDLRGQLADMNSIIASDPFISSKFQSFAKRMSDGDSHVYHTDASPNVDNADVYRQIRLLSDRNRELECRLSSEQAVSMSWKHKVHDLEKKINYHLDELIDLTKSVACVKDTNYKQIRLERREGLTSDTANLLKLAQVRIESDKTRIETLTSRISELERQLLESRLNTSEATNYTKQYIHISHSTGASPGHTQATPSAQLVTGDPPYKDDITRERDIMMEQLGIPKGGIIKEVPKTQGCNFSDKIATPVAAPPPPTKGKSERRKLIGLYSDILKLLKRNKQAVQTPKFPAEITASPTSPKKSQDNVKKAESGKSEKKSGSASVSFFSEKKKGKHEKMFDKLESLHEECMPKVHSKDDKIASNQQDSVTKHVEEATHDTGTIAAYEASIRRDSTADEIYDAPQTLISSDSIGPICYSGSFNSDMRDEPSVVREASLQAADTRSLSQGVESGENTPSPLRPETCERVPSSHLSVSDNASSLHSDRDSVALDNNTLSYRSEEATALSTPSGESRDVNGSKTSSVATPTGNVPGSKHVSDESRRSSIASKTHSSLDEGDEISISGDDGSVKHLESLPLDEGNSVKHMASNGTTVDRDDDLQSQTLTDERHPSISTGSLQSDRSSKVESTGNSLTTDSMTEGQSERSESPSIKDPVEASPDGTFSSRSDMVTVMSEQKRQMLSDMLLLLEGTPVLKDLSIERLRRLLPYFKSQSFAPKAAIIIAGEKPQNFYVLASGMVSAYSYEGPDKDNRLLRRYMNTDYFGEQSLINNTTCSTYIIAESHVTVQAMSGKDFVDQLSDLFPKFTQRAKEEYAYNVANTASDTSQYDKDKAMNAFDDLRSFMAKVPIVSKIPDLDVVSSKLLYKNFSNKEIVIGNMKSMKTFHIVYRGSLSVHLDDDVYQNFSDFAVLGPKTFFGGFKFSNPKVEKFMSCASLVATGSGVVLTLHPAAFNEHMKETVNHLREYMEQFFLDKLQEHDLVQDVKELSARTSDESSTGRASKSLESSVLDSDEVKSENTVSPHGSSKSSLQELSSVDSKSITNFESESNLSDSRDTFTSPSVVNDVVDSDRDSSGPKSISSMSSSFGDSDDAIGSDLTETESSVQLTNEALDSFRTESSYDIPDSDRKSNSSNDGRENRAPDSQERVESSSPESDTSPAAPPVVIRRGNRRQTGIYRHPLNLTEHTDLSDEKSEHTDTTGGLSSIEHALQSDESISPHSYEQGGALDSDDSLSTFSDDSDSVTSKTYDDETIQSSKELLIATLKSKCTSLAAAFNFMDPDNCGVVFRSRFYEAMDELSIASIETGEFALLFELFKEPDREVITMASLYRNSGETVKNASDLCLRLKHVYGSALAAFEKQFGSLRRSSTCAEADFAIMVSHVGVSVEEAGEIYKELDVCQNGYVTIMTMLKLMRGDWTREEAIEKEQAAASGYNQLMGYLQQEDHHEFRKEFSNAYMCIYDILEYGTNVAIVDSTLEEMKFSTKLHKGTKRYMNTLIMPAIESHEYYKTLSVLQRKYVASLMAETKHASDAVIISQGDTEYNLYMLLKGNVKSSYSNYVYSDLGLTDVAEGSWLSLETFVTSEPSGYTYKVGEGEAVLGCINREAFMETVVPMVEIREKRVPVLSSFLKKVSCFEKLEQDNIDRLARTAVVRKYKMHETIFKVRDFVEWFYIVFDGCVVVKAPRSKDQAGVSVETTGFLGAEDVCKQAKTYHSTALANTPVVYLLGWPVPECYEIFGDLIGAVSDAASLDTINRDHMRKQVQTESLAAPPKNKKCVSFSIKKDEH</sequence>
<evidence type="ECO:0000256" key="2">
    <source>
        <dbReference type="SAM" id="MobiDB-lite"/>
    </source>
</evidence>
<feature type="compositionally biased region" description="Polar residues" evidence="2">
    <location>
        <begin position="517"/>
        <end position="528"/>
    </location>
</feature>
<feature type="compositionally biased region" description="Basic and acidic residues" evidence="2">
    <location>
        <begin position="350"/>
        <end position="367"/>
    </location>
</feature>
<feature type="domain" description="Cyclic nucleotide-binding" evidence="3">
    <location>
        <begin position="902"/>
        <end position="1015"/>
    </location>
</feature>
<dbReference type="InterPro" id="IPR000595">
    <property type="entry name" value="cNMP-bd_dom"/>
</dbReference>
<feature type="compositionally biased region" description="Polar residues" evidence="2">
    <location>
        <begin position="1142"/>
        <end position="1152"/>
    </location>
</feature>
<dbReference type="PANTHER" id="PTHR11635:SF152">
    <property type="entry name" value="CAMP-DEPENDENT PROTEIN KINASE TYPE I REGULATORY SUBUNIT-RELATED"/>
    <property type="match status" value="1"/>
</dbReference>
<evidence type="ECO:0000259" key="3">
    <source>
        <dbReference type="PROSITE" id="PS50042"/>
    </source>
</evidence>
<evidence type="ECO:0000256" key="1">
    <source>
        <dbReference type="SAM" id="Coils"/>
    </source>
</evidence>
<dbReference type="EMBL" id="JAVEPI010000002">
    <property type="protein sequence ID" value="KAK1443664.1"/>
    <property type="molecule type" value="Genomic_DNA"/>
</dbReference>
<feature type="compositionally biased region" description="Polar residues" evidence="2">
    <location>
        <begin position="1083"/>
        <end position="1102"/>
    </location>
</feature>
<proteinExistence type="predicted"/>
<comment type="caution">
    <text evidence="4">The sequence shown here is derived from an EMBL/GenBank/DDBJ whole genome shotgun (WGS) entry which is preliminary data.</text>
</comment>
<feature type="region of interest" description="Disordered" evidence="2">
    <location>
        <begin position="1257"/>
        <end position="1290"/>
    </location>
</feature>
<feature type="compositionally biased region" description="Basic and acidic residues" evidence="2">
    <location>
        <begin position="1166"/>
        <end position="1190"/>
    </location>
</feature>
<evidence type="ECO:0000313" key="5">
    <source>
        <dbReference type="Proteomes" id="UP001230268"/>
    </source>
</evidence>
<accession>A0AAD8LMN0</accession>
<feature type="region of interest" description="Disordered" evidence="2">
    <location>
        <begin position="470"/>
        <end position="712"/>
    </location>
</feature>
<feature type="compositionally biased region" description="Polar residues" evidence="2">
    <location>
        <begin position="564"/>
        <end position="577"/>
    </location>
</feature>
<dbReference type="GO" id="GO:0005952">
    <property type="term" value="C:cAMP-dependent protein kinase complex"/>
    <property type="evidence" value="ECO:0007669"/>
    <property type="project" value="InterPro"/>
</dbReference>